<comment type="caution">
    <text evidence="3">The sequence shown here is derived from an EMBL/GenBank/DDBJ whole genome shotgun (WGS) entry which is preliminary data.</text>
</comment>
<keyword evidence="2" id="KW-1133">Transmembrane helix</keyword>
<feature type="compositionally biased region" description="Polar residues" evidence="1">
    <location>
        <begin position="76"/>
        <end position="88"/>
    </location>
</feature>
<gene>
    <name evidence="3" type="ORF">IW256_007503</name>
</gene>
<name>A0A931DTS1_9ACTN</name>
<keyword evidence="2" id="KW-0472">Membrane</keyword>
<feature type="compositionally biased region" description="Basic residues" evidence="1">
    <location>
        <begin position="25"/>
        <end position="39"/>
    </location>
</feature>
<evidence type="ECO:0000313" key="3">
    <source>
        <dbReference type="EMBL" id="MBG6093390.1"/>
    </source>
</evidence>
<proteinExistence type="predicted"/>
<dbReference type="AlphaFoldDB" id="A0A931DTS1"/>
<keyword evidence="4" id="KW-1185">Reference proteome</keyword>
<evidence type="ECO:0000256" key="2">
    <source>
        <dbReference type="SAM" id="Phobius"/>
    </source>
</evidence>
<evidence type="ECO:0000256" key="1">
    <source>
        <dbReference type="SAM" id="MobiDB-lite"/>
    </source>
</evidence>
<evidence type="ECO:0000313" key="4">
    <source>
        <dbReference type="Proteomes" id="UP000614047"/>
    </source>
</evidence>
<dbReference type="RefSeq" id="WP_197015458.1">
    <property type="nucleotide sequence ID" value="NZ_BAABES010000015.1"/>
</dbReference>
<sequence length="259" mass="27630">MPRRPGPPGALGARETSGVQVRLGERRRSRRAPRRRSRRGVVLAGGLAAGGAAAVVAAGATILLPFGGDGEETRTPPRSVNGVTSPMATGSAPRAGEPVEVGTADGSRYRLAAVRAGTDDGAEASRRSSPPAGSTFAYVEYTLANPSRQDVLLDFPGDVFVRRALVPEQARERCMRQAGVPENMCTLPIRSEVVRRLSGGALEPGDGGDRYLPPGSSYLVRATVEMPVDKRIRRGDVRLYIWKQLYMGDRTARLVPFPG</sequence>
<feature type="region of interest" description="Disordered" evidence="1">
    <location>
        <begin position="1"/>
        <end position="39"/>
    </location>
</feature>
<organism evidence="3 4">
    <name type="scientific">Actinomadura viridis</name>
    <dbReference type="NCBI Taxonomy" id="58110"/>
    <lineage>
        <taxon>Bacteria</taxon>
        <taxon>Bacillati</taxon>
        <taxon>Actinomycetota</taxon>
        <taxon>Actinomycetes</taxon>
        <taxon>Streptosporangiales</taxon>
        <taxon>Thermomonosporaceae</taxon>
        <taxon>Actinomadura</taxon>
    </lineage>
</organism>
<feature type="region of interest" description="Disordered" evidence="1">
    <location>
        <begin position="67"/>
        <end position="101"/>
    </location>
</feature>
<protein>
    <submittedName>
        <fullName evidence="3">Uncharacterized protein</fullName>
    </submittedName>
</protein>
<keyword evidence="2" id="KW-0812">Transmembrane</keyword>
<accession>A0A931DTS1</accession>
<dbReference type="Proteomes" id="UP000614047">
    <property type="component" value="Unassembled WGS sequence"/>
</dbReference>
<feature type="transmembrane region" description="Helical" evidence="2">
    <location>
        <begin position="40"/>
        <end position="66"/>
    </location>
</feature>
<dbReference type="EMBL" id="JADOUA010000001">
    <property type="protein sequence ID" value="MBG6093390.1"/>
    <property type="molecule type" value="Genomic_DNA"/>
</dbReference>
<reference evidence="3" key="1">
    <citation type="submission" date="2020-11" db="EMBL/GenBank/DDBJ databases">
        <title>Sequencing the genomes of 1000 actinobacteria strains.</title>
        <authorList>
            <person name="Klenk H.-P."/>
        </authorList>
    </citation>
    <scope>NUCLEOTIDE SEQUENCE</scope>
    <source>
        <strain evidence="3">DSM 43175</strain>
    </source>
</reference>